<reference evidence="3 4" key="1">
    <citation type="submission" date="2018-06" db="EMBL/GenBank/DDBJ databases">
        <title>Genomic Encyclopedia of Archaeal and Bacterial Type Strains, Phase II (KMG-II): from individual species to whole genera.</title>
        <authorList>
            <person name="Goeker M."/>
        </authorList>
    </citation>
    <scope>NUCLEOTIDE SEQUENCE [LARGE SCALE GENOMIC DNA]</scope>
    <source>
        <strain evidence="3 4">DSM 29821</strain>
    </source>
</reference>
<dbReference type="AlphaFoldDB" id="A0A327W747"/>
<evidence type="ECO:0000313" key="4">
    <source>
        <dbReference type="Proteomes" id="UP000249819"/>
    </source>
</evidence>
<feature type="chain" id="PRO_5016263368" evidence="1">
    <location>
        <begin position="24"/>
        <end position="628"/>
    </location>
</feature>
<evidence type="ECO:0000259" key="2">
    <source>
        <dbReference type="Pfam" id="PF01841"/>
    </source>
</evidence>
<sequence length="628" mass="72421">MTQNLKYLYLCVSLLLCTITSNAYDDPDKNVIISSLEDRYEFVYSNDKENPVNIKQEQKTTYLCNQFRTTVPFAEFYDDKSKIDEVRVYINNDRRKDIQPKYANYAVDDIFYSDAKICGLQLDLIKKGSESRVELEKTILDPRYFTSIYFPENFPVTNKTVTIIIPRWMKAQIKEMNFNGANITKTAAYDSKRDADIYTYTAIGLTATQRERQSPGPSYKYPHLLVLSQSATTKTGEQITYFNKTDDLYAWYRSLVNKIGDNDAIIKEKAQEITKGLTADTAKIMAVYNWVQDNIRYIAFEDGIAGFKPEAAQSVLQHKYGDCKGMANLTRGLLKSLGFDARLCWIGTDHIAYDYSIPSMAVDNHMICALNYKGKRYFLDATETYIGMNQYAQRIQGRQVMIEDGDSYILDRVPARSYSQNTETESRSLRIEGTSLVGKARHQWDGESKEFMLTQVNGIRKEKVSEALLRYLNESNTKYNITNLVSSNMENWNRPMDINYDLRFQDAVAGFGDDLFIEMDFRKEFGDYAIDTAKRTSDLLFTYKHHVKHETTLDIPAGYKAELPEGLTIDRDGYAFHLAYKQSGAKVVYLKEIIIKNNRLEKSAFNQWNTDVKALDKAYREQVTLNKK</sequence>
<keyword evidence="4" id="KW-1185">Reference proteome</keyword>
<keyword evidence="1" id="KW-0732">Signal</keyword>
<dbReference type="Gene3D" id="2.60.120.1130">
    <property type="match status" value="1"/>
</dbReference>
<dbReference type="SUPFAM" id="SSF54001">
    <property type="entry name" value="Cysteine proteinases"/>
    <property type="match status" value="1"/>
</dbReference>
<evidence type="ECO:0000313" key="3">
    <source>
        <dbReference type="EMBL" id="RAJ85791.1"/>
    </source>
</evidence>
<organism evidence="3 4">
    <name type="scientific">Chitinophaga dinghuensis</name>
    <dbReference type="NCBI Taxonomy" id="1539050"/>
    <lineage>
        <taxon>Bacteria</taxon>
        <taxon>Pseudomonadati</taxon>
        <taxon>Bacteroidota</taxon>
        <taxon>Chitinophagia</taxon>
        <taxon>Chitinophagales</taxon>
        <taxon>Chitinophagaceae</taxon>
        <taxon>Chitinophaga</taxon>
    </lineage>
</organism>
<dbReference type="Gene3D" id="2.60.40.3140">
    <property type="match status" value="1"/>
</dbReference>
<dbReference type="InterPro" id="IPR002931">
    <property type="entry name" value="Transglutaminase-like"/>
</dbReference>
<dbReference type="InterPro" id="IPR038765">
    <property type="entry name" value="Papain-like_cys_pep_sf"/>
</dbReference>
<evidence type="ECO:0000256" key="1">
    <source>
        <dbReference type="SAM" id="SignalP"/>
    </source>
</evidence>
<comment type="caution">
    <text evidence="3">The sequence shown here is derived from an EMBL/GenBank/DDBJ whole genome shotgun (WGS) entry which is preliminary data.</text>
</comment>
<dbReference type="RefSeq" id="WP_111591425.1">
    <property type="nucleotide sequence ID" value="NZ_QLMA01000002.1"/>
</dbReference>
<dbReference type="OrthoDB" id="8595007at2"/>
<protein>
    <submittedName>
        <fullName evidence="3">Transglutaminase superfamily protein</fullName>
    </submittedName>
</protein>
<name>A0A327W747_9BACT</name>
<accession>A0A327W747</accession>
<proteinExistence type="predicted"/>
<gene>
    <name evidence="3" type="ORF">CLV59_102496</name>
</gene>
<dbReference type="Proteomes" id="UP000249819">
    <property type="component" value="Unassembled WGS sequence"/>
</dbReference>
<dbReference type="EMBL" id="QLMA01000002">
    <property type="protein sequence ID" value="RAJ85791.1"/>
    <property type="molecule type" value="Genomic_DNA"/>
</dbReference>
<dbReference type="Gene3D" id="3.10.620.30">
    <property type="match status" value="1"/>
</dbReference>
<feature type="domain" description="Transglutaminase-like" evidence="2">
    <location>
        <begin position="268"/>
        <end position="345"/>
    </location>
</feature>
<feature type="signal peptide" evidence="1">
    <location>
        <begin position="1"/>
        <end position="23"/>
    </location>
</feature>
<dbReference type="Pfam" id="PF01841">
    <property type="entry name" value="Transglut_core"/>
    <property type="match status" value="1"/>
</dbReference>